<feature type="domain" description="Ig-like" evidence="6">
    <location>
        <begin position="223"/>
        <end position="309"/>
    </location>
</feature>
<keyword evidence="8" id="KW-1185">Reference proteome</keyword>
<reference evidence="7 8" key="1">
    <citation type="submission" date="2020-06" db="EMBL/GenBank/DDBJ databases">
        <authorList>
            <person name="Li R."/>
            <person name="Bekaert M."/>
        </authorList>
    </citation>
    <scope>NUCLEOTIDE SEQUENCE [LARGE SCALE GENOMIC DNA]</scope>
    <source>
        <strain evidence="8">wild</strain>
    </source>
</reference>
<dbReference type="OrthoDB" id="6157552at2759"/>
<comment type="subcellular location">
    <subcellularLocation>
        <location evidence="1">Membrane</location>
        <topology evidence="1">Single-pass type I membrane protein</topology>
    </subcellularLocation>
</comment>
<organism evidence="7 8">
    <name type="scientific">Mytilus coruscus</name>
    <name type="common">Sea mussel</name>
    <dbReference type="NCBI Taxonomy" id="42192"/>
    <lineage>
        <taxon>Eukaryota</taxon>
        <taxon>Metazoa</taxon>
        <taxon>Spiralia</taxon>
        <taxon>Lophotrochozoa</taxon>
        <taxon>Mollusca</taxon>
        <taxon>Bivalvia</taxon>
        <taxon>Autobranchia</taxon>
        <taxon>Pteriomorphia</taxon>
        <taxon>Mytilida</taxon>
        <taxon>Mytiloidea</taxon>
        <taxon>Mytilidae</taxon>
        <taxon>Mytilinae</taxon>
        <taxon>Mytilus</taxon>
    </lineage>
</organism>
<dbReference type="PANTHER" id="PTHR11640">
    <property type="entry name" value="NEPHRIN"/>
    <property type="match status" value="1"/>
</dbReference>
<dbReference type="SUPFAM" id="SSF48726">
    <property type="entry name" value="Immunoglobulin"/>
    <property type="match status" value="1"/>
</dbReference>
<name>A0A6J8C1M0_MYTCO</name>
<proteinExistence type="predicted"/>
<dbReference type="EMBL" id="CACVKT020004497">
    <property type="protein sequence ID" value="CAC5390288.1"/>
    <property type="molecule type" value="Genomic_DNA"/>
</dbReference>
<evidence type="ECO:0000313" key="8">
    <source>
        <dbReference type="Proteomes" id="UP000507470"/>
    </source>
</evidence>
<evidence type="ECO:0000256" key="1">
    <source>
        <dbReference type="ARBA" id="ARBA00004479"/>
    </source>
</evidence>
<keyword evidence="4" id="KW-0325">Glycoprotein</keyword>
<evidence type="ECO:0000313" key="7">
    <source>
        <dbReference type="EMBL" id="CAC5390288.1"/>
    </source>
</evidence>
<dbReference type="Gene3D" id="2.60.40.10">
    <property type="entry name" value="Immunoglobulins"/>
    <property type="match status" value="2"/>
</dbReference>
<evidence type="ECO:0000256" key="3">
    <source>
        <dbReference type="ARBA" id="ARBA00023157"/>
    </source>
</evidence>
<dbReference type="InterPro" id="IPR007110">
    <property type="entry name" value="Ig-like_dom"/>
</dbReference>
<protein>
    <recommendedName>
        <fullName evidence="6">Ig-like domain-containing protein</fullName>
    </recommendedName>
</protein>
<keyword evidence="3" id="KW-1015">Disulfide bond</keyword>
<dbReference type="PANTHER" id="PTHR11640:SF31">
    <property type="entry name" value="IRREGULAR CHIASM C-ROUGHEST PROTEIN-RELATED"/>
    <property type="match status" value="1"/>
</dbReference>
<dbReference type="GO" id="GO:0050839">
    <property type="term" value="F:cell adhesion molecule binding"/>
    <property type="evidence" value="ECO:0007669"/>
    <property type="project" value="TreeGrafter"/>
</dbReference>
<dbReference type="GO" id="GO:0005911">
    <property type="term" value="C:cell-cell junction"/>
    <property type="evidence" value="ECO:0007669"/>
    <property type="project" value="TreeGrafter"/>
</dbReference>
<dbReference type="InterPro" id="IPR036179">
    <property type="entry name" value="Ig-like_dom_sf"/>
</dbReference>
<gene>
    <name evidence="7" type="ORF">MCOR_25398</name>
</gene>
<evidence type="ECO:0000256" key="2">
    <source>
        <dbReference type="ARBA" id="ARBA00023136"/>
    </source>
</evidence>
<keyword evidence="5" id="KW-0393">Immunoglobulin domain</keyword>
<dbReference type="InterPro" id="IPR003599">
    <property type="entry name" value="Ig_sub"/>
</dbReference>
<dbReference type="GO" id="GO:0005886">
    <property type="term" value="C:plasma membrane"/>
    <property type="evidence" value="ECO:0007669"/>
    <property type="project" value="TreeGrafter"/>
</dbReference>
<evidence type="ECO:0000259" key="6">
    <source>
        <dbReference type="PROSITE" id="PS50835"/>
    </source>
</evidence>
<dbReference type="InterPro" id="IPR003006">
    <property type="entry name" value="Ig/MHC_CS"/>
</dbReference>
<dbReference type="Proteomes" id="UP000507470">
    <property type="component" value="Unassembled WGS sequence"/>
</dbReference>
<evidence type="ECO:0000256" key="4">
    <source>
        <dbReference type="ARBA" id="ARBA00023180"/>
    </source>
</evidence>
<dbReference type="PROSITE" id="PS00290">
    <property type="entry name" value="IG_MHC"/>
    <property type="match status" value="1"/>
</dbReference>
<dbReference type="GO" id="GO:0098609">
    <property type="term" value="P:cell-cell adhesion"/>
    <property type="evidence" value="ECO:0007669"/>
    <property type="project" value="TreeGrafter"/>
</dbReference>
<keyword evidence="2" id="KW-0472">Membrane</keyword>
<dbReference type="PROSITE" id="PS50835">
    <property type="entry name" value="IG_LIKE"/>
    <property type="match status" value="1"/>
</dbReference>
<evidence type="ECO:0000256" key="5">
    <source>
        <dbReference type="ARBA" id="ARBA00023319"/>
    </source>
</evidence>
<accession>A0A6J8C1M0</accession>
<sequence>MCSEYKFSIRYLSQKNSEITTQKFWMTNNTFTADINQTVALSWTTSLADFFNVRQPVKSEIIYKVQGGSIIRNSKHVNYIFDNKTQDVKAIKITVINVNKIDAGLYSAEDETSGNVDGCCLLIVTTKPKKPTLTLSAEHPFVGDTITFTCHSTVQRWPAGYRTSNLTYKFLGNTRGVSNNNRLTIHALTKLEKGNDISCQATDDLHKVSIESDAVTLDPYYGPDNVVLKPGHMALNVTEGTILGPINCTATCYPKCLFKWRLNRTRTFEDFLSSETLVVANIKKNQTGIYRCLVVHPSNTTLLRKTDISVNVQYSPKIKELWLSDKNVTYGSTSPAIYSVSEGNHLTIKLRIKSNPDPQIVIHSSLLKFPTLLYTKLSDDFTTKLPSLKCENSGNFTIQASNGIAYGDNRTVNLEIKCKCS</sequence>
<dbReference type="AlphaFoldDB" id="A0A6J8C1M0"/>
<dbReference type="SMART" id="SM00409">
    <property type="entry name" value="IG"/>
    <property type="match status" value="3"/>
</dbReference>
<dbReference type="InterPro" id="IPR013783">
    <property type="entry name" value="Ig-like_fold"/>
</dbReference>
<dbReference type="InterPro" id="IPR051275">
    <property type="entry name" value="Cell_adhesion_signaling"/>
</dbReference>